<keyword evidence="3" id="KW-0238">DNA-binding</keyword>
<dbReference type="AlphaFoldDB" id="A0A5E4UM83"/>
<comment type="similarity">
    <text evidence="1">Belongs to the LysR transcriptional regulatory family.</text>
</comment>
<name>A0A5E4UM83_9BURK</name>
<dbReference type="PROSITE" id="PS50931">
    <property type="entry name" value="HTH_LYSR"/>
    <property type="match status" value="1"/>
</dbReference>
<dbReference type="Gene3D" id="1.10.10.10">
    <property type="entry name" value="Winged helix-like DNA-binding domain superfamily/Winged helix DNA-binding domain"/>
    <property type="match status" value="1"/>
</dbReference>
<accession>A0A5E4UM83</accession>
<dbReference type="EMBL" id="CABPRZ010000007">
    <property type="protein sequence ID" value="VVE00633.1"/>
    <property type="molecule type" value="Genomic_DNA"/>
</dbReference>
<keyword evidence="2" id="KW-0805">Transcription regulation</keyword>
<evidence type="ECO:0000256" key="3">
    <source>
        <dbReference type="ARBA" id="ARBA00023125"/>
    </source>
</evidence>
<keyword evidence="7" id="KW-1185">Reference proteome</keyword>
<dbReference type="InterPro" id="IPR050950">
    <property type="entry name" value="HTH-type_LysR_regulators"/>
</dbReference>
<dbReference type="PRINTS" id="PR00039">
    <property type="entry name" value="HTHLYSR"/>
</dbReference>
<dbReference type="GO" id="GO:0005829">
    <property type="term" value="C:cytosol"/>
    <property type="evidence" value="ECO:0007669"/>
    <property type="project" value="TreeGrafter"/>
</dbReference>
<dbReference type="SUPFAM" id="SSF46785">
    <property type="entry name" value="Winged helix' DNA-binding domain"/>
    <property type="match status" value="1"/>
</dbReference>
<feature type="domain" description="HTH lysR-type" evidence="5">
    <location>
        <begin position="5"/>
        <end position="62"/>
    </location>
</feature>
<dbReference type="GO" id="GO:0003700">
    <property type="term" value="F:DNA-binding transcription factor activity"/>
    <property type="evidence" value="ECO:0007669"/>
    <property type="project" value="InterPro"/>
</dbReference>
<dbReference type="FunFam" id="1.10.10.10:FF:000001">
    <property type="entry name" value="LysR family transcriptional regulator"/>
    <property type="match status" value="1"/>
</dbReference>
<evidence type="ECO:0000256" key="4">
    <source>
        <dbReference type="ARBA" id="ARBA00023163"/>
    </source>
</evidence>
<dbReference type="GO" id="GO:0003677">
    <property type="term" value="F:DNA binding"/>
    <property type="evidence" value="ECO:0007669"/>
    <property type="project" value="UniProtKB-KW"/>
</dbReference>
<dbReference type="InterPro" id="IPR036388">
    <property type="entry name" value="WH-like_DNA-bd_sf"/>
</dbReference>
<keyword evidence="4" id="KW-0804">Transcription</keyword>
<dbReference type="Pfam" id="PF00126">
    <property type="entry name" value="HTH_1"/>
    <property type="match status" value="1"/>
</dbReference>
<dbReference type="PANTHER" id="PTHR30419:SF8">
    <property type="entry name" value="NITROGEN ASSIMILATION TRANSCRIPTIONAL ACTIVATOR-RELATED"/>
    <property type="match status" value="1"/>
</dbReference>
<dbReference type="Proteomes" id="UP000414233">
    <property type="component" value="Unassembled WGS sequence"/>
</dbReference>
<reference evidence="6 7" key="1">
    <citation type="submission" date="2019-08" db="EMBL/GenBank/DDBJ databases">
        <authorList>
            <person name="Peeters C."/>
        </authorList>
    </citation>
    <scope>NUCLEOTIDE SEQUENCE [LARGE SCALE GENOMIC DNA]</scope>
    <source>
        <strain evidence="6 7">LMG 30175</strain>
    </source>
</reference>
<evidence type="ECO:0000313" key="6">
    <source>
        <dbReference type="EMBL" id="VVE00633.1"/>
    </source>
</evidence>
<evidence type="ECO:0000256" key="2">
    <source>
        <dbReference type="ARBA" id="ARBA00023015"/>
    </source>
</evidence>
<evidence type="ECO:0000256" key="1">
    <source>
        <dbReference type="ARBA" id="ARBA00009437"/>
    </source>
</evidence>
<dbReference type="SUPFAM" id="SSF53850">
    <property type="entry name" value="Periplasmic binding protein-like II"/>
    <property type="match status" value="1"/>
</dbReference>
<organism evidence="6 7">
    <name type="scientific">Pandoraea terrae</name>
    <dbReference type="NCBI Taxonomy" id="1537710"/>
    <lineage>
        <taxon>Bacteria</taxon>
        <taxon>Pseudomonadati</taxon>
        <taxon>Pseudomonadota</taxon>
        <taxon>Betaproteobacteria</taxon>
        <taxon>Burkholderiales</taxon>
        <taxon>Burkholderiaceae</taxon>
        <taxon>Pandoraea</taxon>
    </lineage>
</organism>
<dbReference type="CDD" id="cd08440">
    <property type="entry name" value="PBP2_LTTR_like_4"/>
    <property type="match status" value="1"/>
</dbReference>
<gene>
    <name evidence="6" type="ORF">PTE30175_02038</name>
</gene>
<proteinExistence type="inferred from homology"/>
<protein>
    <submittedName>
        <fullName evidence="6">LysR family transcriptional regulator</fullName>
    </submittedName>
</protein>
<evidence type="ECO:0000313" key="7">
    <source>
        <dbReference type="Proteomes" id="UP000414233"/>
    </source>
</evidence>
<dbReference type="InterPro" id="IPR005119">
    <property type="entry name" value="LysR_subst-bd"/>
</dbReference>
<dbReference type="OrthoDB" id="8675247at2"/>
<dbReference type="PANTHER" id="PTHR30419">
    <property type="entry name" value="HTH-TYPE TRANSCRIPTIONAL REGULATOR YBHD"/>
    <property type="match status" value="1"/>
</dbReference>
<dbReference type="Gene3D" id="3.40.190.290">
    <property type="match status" value="1"/>
</dbReference>
<dbReference type="RefSeq" id="WP_150696946.1">
    <property type="nucleotide sequence ID" value="NZ_CABPRZ010000007.1"/>
</dbReference>
<evidence type="ECO:0000259" key="5">
    <source>
        <dbReference type="PROSITE" id="PS50931"/>
    </source>
</evidence>
<dbReference type="Pfam" id="PF03466">
    <property type="entry name" value="LysR_substrate"/>
    <property type="match status" value="1"/>
</dbReference>
<sequence>MAINFDLNDLQAFRAVSELSNFRRAAESIHLSQPALSRRIDKLEAALGVKLFERSTRHVSLTTVGRAFARDAARLLDDLDNALLGMRGEASSSLGHVTIACVPSAAYYFMPQVVSRYHAAYPRIRISVLDAGANEVLAAVASGEADFGLNFIGSQEPDIEFKLLLQERYVAACRRDHPLARKRKVTWRELYQYDYIAVGKMSGNRLLLDQALTDMPDRPPSICETRHVTTMLGLVEAGLGVAAAPAMAMPGAGHPVLTSVPLVDPVVTRRVGLIRRKGRPLSPAAAHLYQFVAEMKSVRGKAPRQTG</sequence>
<dbReference type="InterPro" id="IPR036390">
    <property type="entry name" value="WH_DNA-bd_sf"/>
</dbReference>
<dbReference type="InterPro" id="IPR000847">
    <property type="entry name" value="LysR_HTH_N"/>
</dbReference>